<feature type="domain" description="SGNH" evidence="4">
    <location>
        <begin position="397"/>
        <end position="626"/>
    </location>
</feature>
<dbReference type="InterPro" id="IPR050879">
    <property type="entry name" value="Acyltransferase_3"/>
</dbReference>
<feature type="region of interest" description="Disordered" evidence="1">
    <location>
        <begin position="632"/>
        <end position="652"/>
    </location>
</feature>
<dbReference type="Pfam" id="PF19040">
    <property type="entry name" value="SGNH"/>
    <property type="match status" value="1"/>
</dbReference>
<name>A0ABT5WK95_9SPHN</name>
<dbReference type="SUPFAM" id="SSF52266">
    <property type="entry name" value="SGNH hydrolase"/>
    <property type="match status" value="1"/>
</dbReference>
<evidence type="ECO:0000259" key="4">
    <source>
        <dbReference type="Pfam" id="PF19040"/>
    </source>
</evidence>
<dbReference type="PANTHER" id="PTHR23028:SF53">
    <property type="entry name" value="ACYL_TRANSF_3 DOMAIN-CONTAINING PROTEIN"/>
    <property type="match status" value="1"/>
</dbReference>
<reference evidence="5 6" key="1">
    <citation type="submission" date="2023-03" db="EMBL/GenBank/DDBJ databases">
        <title>NovoSphingobium album sp. nov. isolated from polycyclic aromatic hydrocarbons- and heavy-metal polluted soil.</title>
        <authorList>
            <person name="Liu Z."/>
            <person name="Wang K."/>
        </authorList>
    </citation>
    <scope>NUCLEOTIDE SEQUENCE [LARGE SCALE GENOMIC DNA]</scope>
    <source>
        <strain evidence="5 6">H3SJ31-1</strain>
    </source>
</reference>
<feature type="transmembrane region" description="Helical" evidence="2">
    <location>
        <begin position="165"/>
        <end position="185"/>
    </location>
</feature>
<dbReference type="EMBL" id="JARESE010000001">
    <property type="protein sequence ID" value="MDE8650463.1"/>
    <property type="molecule type" value="Genomic_DNA"/>
</dbReference>
<dbReference type="RefSeq" id="WP_275226543.1">
    <property type="nucleotide sequence ID" value="NZ_JARESE010000001.1"/>
</dbReference>
<dbReference type="PANTHER" id="PTHR23028">
    <property type="entry name" value="ACETYLTRANSFERASE"/>
    <property type="match status" value="1"/>
</dbReference>
<protein>
    <submittedName>
        <fullName evidence="5">Acyltransferase family protein</fullName>
    </submittedName>
</protein>
<keyword evidence="5" id="KW-0808">Transferase</keyword>
<comment type="caution">
    <text evidence="5">The sequence shown here is derived from an EMBL/GenBank/DDBJ whole genome shotgun (WGS) entry which is preliminary data.</text>
</comment>
<keyword evidence="2" id="KW-0812">Transmembrane</keyword>
<evidence type="ECO:0000259" key="3">
    <source>
        <dbReference type="Pfam" id="PF01757"/>
    </source>
</evidence>
<feature type="domain" description="Acyltransferase 3" evidence="3">
    <location>
        <begin position="10"/>
        <end position="332"/>
    </location>
</feature>
<dbReference type="Proteomes" id="UP001216253">
    <property type="component" value="Unassembled WGS sequence"/>
</dbReference>
<dbReference type="InterPro" id="IPR043968">
    <property type="entry name" value="SGNH"/>
</dbReference>
<keyword evidence="2" id="KW-1133">Transmembrane helix</keyword>
<proteinExistence type="predicted"/>
<accession>A0ABT5WK95</accession>
<dbReference type="InterPro" id="IPR002656">
    <property type="entry name" value="Acyl_transf_3_dom"/>
</dbReference>
<evidence type="ECO:0000313" key="6">
    <source>
        <dbReference type="Proteomes" id="UP001216253"/>
    </source>
</evidence>
<keyword evidence="6" id="KW-1185">Reference proteome</keyword>
<evidence type="ECO:0000313" key="5">
    <source>
        <dbReference type="EMBL" id="MDE8650463.1"/>
    </source>
</evidence>
<dbReference type="GO" id="GO:0016746">
    <property type="term" value="F:acyltransferase activity"/>
    <property type="evidence" value="ECO:0007669"/>
    <property type="project" value="UniProtKB-KW"/>
</dbReference>
<feature type="transmembrane region" description="Helical" evidence="2">
    <location>
        <begin position="253"/>
        <end position="273"/>
    </location>
</feature>
<feature type="transmembrane region" description="Helical" evidence="2">
    <location>
        <begin position="76"/>
        <end position="96"/>
    </location>
</feature>
<feature type="transmembrane region" description="Helical" evidence="2">
    <location>
        <begin position="316"/>
        <end position="335"/>
    </location>
</feature>
<feature type="transmembrane region" description="Helical" evidence="2">
    <location>
        <begin position="35"/>
        <end position="55"/>
    </location>
</feature>
<gene>
    <name evidence="5" type="ORF">PYV00_01865</name>
</gene>
<organism evidence="5 6">
    <name type="scientific">Novosphingobium album</name>
    <name type="common">ex Liu et al. 2023</name>
    <dbReference type="NCBI Taxonomy" id="3031130"/>
    <lineage>
        <taxon>Bacteria</taxon>
        <taxon>Pseudomonadati</taxon>
        <taxon>Pseudomonadota</taxon>
        <taxon>Alphaproteobacteria</taxon>
        <taxon>Sphingomonadales</taxon>
        <taxon>Sphingomonadaceae</taxon>
        <taxon>Novosphingobium</taxon>
    </lineage>
</organism>
<evidence type="ECO:0000256" key="1">
    <source>
        <dbReference type="SAM" id="MobiDB-lite"/>
    </source>
</evidence>
<keyword evidence="5" id="KW-0012">Acyltransferase</keyword>
<evidence type="ECO:0000256" key="2">
    <source>
        <dbReference type="SAM" id="Phobius"/>
    </source>
</evidence>
<sequence length="652" mass="70532">MTQERTRRDDIQGLRAIAVVSVLLFHALPRTFPGGFIGVDVFFVISGYLITGIIHREAMEGRFSFANFYSRRIRRIFPALFAMLVPTLAVGIAILSPDELQALARSTIAAIFSVSNIYFWRTSGYFATAADFLPLLHTWSLGVEEQFYIFLPVVVLAVVRFARGYAGWIFAAAFVASLALSQAVLHVSASASYFLLPTRSFELLAGSILAVARLPLPSSPHARNAMGLAGIALMIGPVFAFSEATPFPGLNALYPTIGAALVLHAGSGAGRPWASRLISTSGFRFFGDISYSLYLWHWPILAYLRVLYGNHLPSPLAGAALMGATALAFLSYRFIEQPILRWRAGPFPFVRAGALAMACGSLAVVPILLAKGFPARFPARSLALFDTVNDHNPVRARCHNDGGAPRPYARNCIFGDQGNDRLIAVWGDSHGAELAYALGQQSRELGRNVIEVTASNCPPALDYRPADRPNCIAHNRAALDAIIADSRVDTVILAANGISYDDDPDGFRQGFEAAMTKLRDADKTLLVVTQFPWFQADPPIALGYAAARGEELDGFGRPLAEYESGASQWNRDLADMAARTGARLVSTTDALCPGGFCPMHREGVGALYFNKNHVSLRGARQLTSRLVPLLRSADDQGTGNGHTLAAGSNPLR</sequence>
<dbReference type="Pfam" id="PF01757">
    <property type="entry name" value="Acyl_transf_3"/>
    <property type="match status" value="1"/>
</dbReference>
<feature type="transmembrane region" description="Helical" evidence="2">
    <location>
        <begin position="347"/>
        <end position="369"/>
    </location>
</feature>
<keyword evidence="2" id="KW-0472">Membrane</keyword>
<feature type="transmembrane region" description="Helical" evidence="2">
    <location>
        <begin position="12"/>
        <end position="29"/>
    </location>
</feature>
<feature type="transmembrane region" description="Helical" evidence="2">
    <location>
        <begin position="285"/>
        <end position="304"/>
    </location>
</feature>